<evidence type="ECO:0000256" key="2">
    <source>
        <dbReference type="ARBA" id="ARBA00023125"/>
    </source>
</evidence>
<accession>A0A543P0W6</accession>
<feature type="domain" description="Rhodanese" evidence="4">
    <location>
        <begin position="141"/>
        <end position="230"/>
    </location>
</feature>
<dbReference type="InterPro" id="IPR036390">
    <property type="entry name" value="WH_DNA-bd_sf"/>
</dbReference>
<dbReference type="Proteomes" id="UP000319865">
    <property type="component" value="Unassembled WGS sequence"/>
</dbReference>
<dbReference type="Gene3D" id="3.40.250.10">
    <property type="entry name" value="Rhodanese-like domain"/>
    <property type="match status" value="1"/>
</dbReference>
<feature type="domain" description="HTH arsR-type" evidence="5">
    <location>
        <begin position="17"/>
        <end position="111"/>
    </location>
</feature>
<dbReference type="NCBIfam" id="NF033788">
    <property type="entry name" value="HTH_metalloreg"/>
    <property type="match status" value="1"/>
</dbReference>
<dbReference type="InterPro" id="IPR036873">
    <property type="entry name" value="Rhodanese-like_dom_sf"/>
</dbReference>
<dbReference type="SMART" id="SM00418">
    <property type="entry name" value="HTH_ARSR"/>
    <property type="match status" value="1"/>
</dbReference>
<reference evidence="6 7" key="1">
    <citation type="submission" date="2019-06" db="EMBL/GenBank/DDBJ databases">
        <title>Sequencing the genomes of 1000 actinobacteria strains.</title>
        <authorList>
            <person name="Klenk H.-P."/>
        </authorList>
    </citation>
    <scope>NUCLEOTIDE SEQUENCE [LARGE SCALE GENOMIC DNA]</scope>
    <source>
        <strain evidence="6 7">DSM 46837</strain>
    </source>
</reference>
<evidence type="ECO:0000256" key="3">
    <source>
        <dbReference type="ARBA" id="ARBA00023163"/>
    </source>
</evidence>
<keyword evidence="2" id="KW-0238">DNA-binding</keyword>
<comment type="caution">
    <text evidence="6">The sequence shown here is derived from an EMBL/GenBank/DDBJ whole genome shotgun (WGS) entry which is preliminary data.</text>
</comment>
<evidence type="ECO:0000256" key="1">
    <source>
        <dbReference type="ARBA" id="ARBA00023015"/>
    </source>
</evidence>
<protein>
    <submittedName>
        <fullName evidence="6">ArsR family transcriptional regulator</fullName>
    </submittedName>
</protein>
<dbReference type="InterPro" id="IPR051011">
    <property type="entry name" value="Metal_resp_trans_reg"/>
</dbReference>
<gene>
    <name evidence="6" type="ORF">FHU33_4270</name>
</gene>
<evidence type="ECO:0000313" key="6">
    <source>
        <dbReference type="EMBL" id="TQN37610.1"/>
    </source>
</evidence>
<dbReference type="SUPFAM" id="SSF46785">
    <property type="entry name" value="Winged helix' DNA-binding domain"/>
    <property type="match status" value="1"/>
</dbReference>
<dbReference type="Gene3D" id="1.10.10.10">
    <property type="entry name" value="Winged helix-like DNA-binding domain superfamily/Winged helix DNA-binding domain"/>
    <property type="match status" value="1"/>
</dbReference>
<keyword evidence="1" id="KW-0805">Transcription regulation</keyword>
<dbReference type="PANTHER" id="PTHR43132">
    <property type="entry name" value="ARSENICAL RESISTANCE OPERON REPRESSOR ARSR-RELATED"/>
    <property type="match status" value="1"/>
</dbReference>
<dbReference type="GO" id="GO:0003700">
    <property type="term" value="F:DNA-binding transcription factor activity"/>
    <property type="evidence" value="ECO:0007669"/>
    <property type="project" value="InterPro"/>
</dbReference>
<dbReference type="InterPro" id="IPR001845">
    <property type="entry name" value="HTH_ArsR_DNA-bd_dom"/>
</dbReference>
<dbReference type="Pfam" id="PF00581">
    <property type="entry name" value="Rhodanese"/>
    <property type="match status" value="1"/>
</dbReference>
<dbReference type="SUPFAM" id="SSF52821">
    <property type="entry name" value="Rhodanese/Cell cycle control phosphatase"/>
    <property type="match status" value="1"/>
</dbReference>
<dbReference type="PRINTS" id="PR00778">
    <property type="entry name" value="HTHARSR"/>
</dbReference>
<keyword evidence="7" id="KW-1185">Reference proteome</keyword>
<evidence type="ECO:0000259" key="5">
    <source>
        <dbReference type="PROSITE" id="PS50987"/>
    </source>
</evidence>
<dbReference type="GO" id="GO:0003677">
    <property type="term" value="F:DNA binding"/>
    <property type="evidence" value="ECO:0007669"/>
    <property type="project" value="UniProtKB-KW"/>
</dbReference>
<organism evidence="6 7">
    <name type="scientific">Blastococcus colisei</name>
    <dbReference type="NCBI Taxonomy" id="1564162"/>
    <lineage>
        <taxon>Bacteria</taxon>
        <taxon>Bacillati</taxon>
        <taxon>Actinomycetota</taxon>
        <taxon>Actinomycetes</taxon>
        <taxon>Geodermatophilales</taxon>
        <taxon>Geodermatophilaceae</taxon>
        <taxon>Blastococcus</taxon>
    </lineage>
</organism>
<dbReference type="InterPro" id="IPR036388">
    <property type="entry name" value="WH-like_DNA-bd_sf"/>
</dbReference>
<dbReference type="CDD" id="cd00158">
    <property type="entry name" value="RHOD"/>
    <property type="match status" value="1"/>
</dbReference>
<dbReference type="SMART" id="SM00450">
    <property type="entry name" value="RHOD"/>
    <property type="match status" value="1"/>
</dbReference>
<evidence type="ECO:0000259" key="4">
    <source>
        <dbReference type="PROSITE" id="PS50206"/>
    </source>
</evidence>
<evidence type="ECO:0000313" key="7">
    <source>
        <dbReference type="Proteomes" id="UP000319865"/>
    </source>
</evidence>
<keyword evidence="3" id="KW-0804">Transcription</keyword>
<dbReference type="AlphaFoldDB" id="A0A543P0W6"/>
<proteinExistence type="predicted"/>
<dbReference type="InterPro" id="IPR001763">
    <property type="entry name" value="Rhodanese-like_dom"/>
</dbReference>
<dbReference type="EMBL" id="VFQE01000002">
    <property type="protein sequence ID" value="TQN37610.1"/>
    <property type="molecule type" value="Genomic_DNA"/>
</dbReference>
<dbReference type="InterPro" id="IPR011991">
    <property type="entry name" value="ArsR-like_HTH"/>
</dbReference>
<dbReference type="Pfam" id="PF01022">
    <property type="entry name" value="HTH_5"/>
    <property type="match status" value="1"/>
</dbReference>
<name>A0A543P0W6_9ACTN</name>
<sequence length="233" mass="24692">MSSNLLNKEVRVGTRQAKDTLFDALASVAKALGNGRRAELVDVLAQGERSVDELAGEIGQTVANASQHLQVLLRAGLVRTRRDGPRVFYSLASADVGALWRAMREVAGAHVSRIDELASAYLGDRSQLATIGREELLGRMRAGEVMVLDVRPPAEYAAGHLPDAVNVPPDELEARLAELPAGQPVVAYCRGPLCAYADTAVRALTAAGRPALRLVDGLPEWAAAGLPVTRATA</sequence>
<dbReference type="PANTHER" id="PTHR43132:SF8">
    <property type="entry name" value="HTH-TYPE TRANSCRIPTIONAL REGULATOR KMTR"/>
    <property type="match status" value="1"/>
</dbReference>
<dbReference type="PROSITE" id="PS50987">
    <property type="entry name" value="HTH_ARSR_2"/>
    <property type="match status" value="1"/>
</dbReference>
<dbReference type="PROSITE" id="PS50206">
    <property type="entry name" value="RHODANESE_3"/>
    <property type="match status" value="1"/>
</dbReference>
<dbReference type="CDD" id="cd00090">
    <property type="entry name" value="HTH_ARSR"/>
    <property type="match status" value="1"/>
</dbReference>